<dbReference type="CDD" id="cd05776">
    <property type="entry name" value="DNA_polB_alpha_exo"/>
    <property type="match status" value="1"/>
</dbReference>
<dbReference type="PROSITE" id="PS00116">
    <property type="entry name" value="DNA_POLYMERASE_B"/>
    <property type="match status" value="1"/>
</dbReference>
<evidence type="ECO:0000256" key="8">
    <source>
        <dbReference type="ARBA" id="ARBA00022833"/>
    </source>
</evidence>
<feature type="domain" description="DNA-directed DNA polymerase family B multifunctional" evidence="13">
    <location>
        <begin position="476"/>
        <end position="904"/>
    </location>
</feature>
<evidence type="ECO:0000256" key="9">
    <source>
        <dbReference type="ARBA" id="ARBA00022932"/>
    </source>
</evidence>
<dbReference type="SMART" id="SM00486">
    <property type="entry name" value="POLBc"/>
    <property type="match status" value="1"/>
</dbReference>
<dbReference type="GO" id="GO:0005658">
    <property type="term" value="C:alpha DNA polymerase:primase complex"/>
    <property type="evidence" value="ECO:0007669"/>
    <property type="project" value="TreeGrafter"/>
</dbReference>
<dbReference type="CDD" id="cd05532">
    <property type="entry name" value="POLBc_alpha"/>
    <property type="match status" value="1"/>
</dbReference>
<dbReference type="InterPro" id="IPR006134">
    <property type="entry name" value="DNA-dir_DNA_pol_B_multi_dom"/>
</dbReference>
<keyword evidence="8" id="KW-0862">Zinc</keyword>
<dbReference type="InterPro" id="IPR017964">
    <property type="entry name" value="DNA-dir_DNA_pol_B_CS"/>
</dbReference>
<dbReference type="Pfam" id="PF03104">
    <property type="entry name" value="DNA_pol_B_exo1"/>
    <property type="match status" value="1"/>
</dbReference>
<comment type="catalytic activity">
    <reaction evidence="12">
        <text>DNA(n) + a 2'-deoxyribonucleoside 5'-triphosphate = DNA(n+1) + diphosphate</text>
        <dbReference type="Rhea" id="RHEA:22508"/>
        <dbReference type="Rhea" id="RHEA-COMP:17339"/>
        <dbReference type="Rhea" id="RHEA-COMP:17340"/>
        <dbReference type="ChEBI" id="CHEBI:33019"/>
        <dbReference type="ChEBI" id="CHEBI:61560"/>
        <dbReference type="ChEBI" id="CHEBI:173112"/>
        <dbReference type="EC" id="2.7.7.7"/>
    </reaction>
</comment>
<evidence type="ECO:0000256" key="10">
    <source>
        <dbReference type="ARBA" id="ARBA00023125"/>
    </source>
</evidence>
<dbReference type="GO" id="GO:1902975">
    <property type="term" value="P:mitotic DNA replication initiation"/>
    <property type="evidence" value="ECO:0007669"/>
    <property type="project" value="InterPro"/>
</dbReference>
<sequence length="1118" mass="130792">MPEISSPKQQDWVNIHQSFSKNKFSNRINSYNQKIEFEEKNGEYFLFYWIDAMEYKGVVYLIGKVYDKRNKKFESCCVIVNNMMRNLFVLPRNYLLDENGNETEQKVGMEDVYKELEEIRKKSTKISFWKCKKVVRKYAFEEPDVHAEADYLKVIYSFKDEQFPSDITGKTFSRIFGTNTSALEHLIIKRKLMGPCWIRVTNYNKRQGNFISWCKAEVTVDSPKSINVCDEKDPEIIKEIPPFVVMSLNVKTILNTKKNANEIIIASAMVYPEVNIMDHNANPRQDHNQFTIVRKLDDIPLPIGFKELLNNRNKKVEVVQSESALLNYLMEIIQRQDPDIIVGHNFIGFHLDVLLHRMKQLNITNWSRIGRLRRKDESSIAERNTACGRLLCDTYYGAKDYVKSSNNGLTHLSKLLLNIKREDIEPEKTYKYFLTKEQLIHLIQHTEFDSFLSSALMFKIQLLPLTNQLTRLAGNLWSRTLCGARADRNEYLLLHEFHGKKFICPDKYDYKKRQNSIENKKKSTYSGGLVLEPKKGFYDKYILLLDFNSLYPSIIQEYNICFTTVDRKDFNEDDEENNKIPEIPDQSLEIGVLPKLLKKLVQRRRQVKSIIKTCKDPAELISLDIRQKALKLTANSMYGCLGYSLSRFYAKPIAMLITSKGREILQNTVDLAEQRSYDVIYGDTDSIMVNTNTDDLSKVKSIGNEIKKAVNEKYKLLEIEIDGYFRKMLLLRKKKYAALIVDESTGKKNIEKKGIDVVRREWCTLSINASNFILDQLFSDNDREDSIEKIYNYLQRLSEDIKSNQYSAENFIINKSLSKNPEDYPDGKTQPHVQVALRLKARGIGCHPGDTIQYIICKDDEKKSYAEKAYHPDELKMDNKLEIDYEWYLNQQILPPILRLCEPIEETDSYKLSKSLGLDPSKYQSNTFFSSNSDPILDDNESPEEMFKDVERWNPICYNCKQKNEFVGIVRKKNEGIQSGLKCPNCNEKMPCGSLAAQLHYAIRNYIRRYNNYVLNCDTCYTSTRQVDIYGRRCMEQDCDGNMTQMYSDKNLYTQLEYYLYLFNTKDIPSNGKFYPRLAITKIDGDVFNELYRIVENYMEKNNRKYVNLKDLFKYCKT</sequence>
<keyword evidence="9 12" id="KW-0239">DNA-directed DNA polymerase</keyword>
<dbReference type="Pfam" id="PF00136">
    <property type="entry name" value="DNA_pol_B"/>
    <property type="match status" value="1"/>
</dbReference>
<dbReference type="FunFam" id="1.10.132.60:FF:000004">
    <property type="entry name" value="DNA polymerase"/>
    <property type="match status" value="1"/>
</dbReference>
<dbReference type="Gene3D" id="2.40.50.730">
    <property type="match status" value="1"/>
</dbReference>
<dbReference type="NCBIfam" id="TIGR00592">
    <property type="entry name" value="pol2"/>
    <property type="match status" value="1"/>
</dbReference>
<evidence type="ECO:0000259" key="14">
    <source>
        <dbReference type="Pfam" id="PF03104"/>
    </source>
</evidence>
<dbReference type="AlphaFoldDB" id="A0A1Y2DRE8"/>
<keyword evidence="4 12" id="KW-0548">Nucleotidyltransferase</keyword>
<evidence type="ECO:0000256" key="3">
    <source>
        <dbReference type="ARBA" id="ARBA00022679"/>
    </source>
</evidence>
<dbReference type="STRING" id="1754190.A0A1Y2DRE8"/>
<reference evidence="16 17" key="1">
    <citation type="submission" date="2016-08" db="EMBL/GenBank/DDBJ databases">
        <title>A Parts List for Fungal Cellulosomes Revealed by Comparative Genomics.</title>
        <authorList>
            <consortium name="DOE Joint Genome Institute"/>
            <person name="Haitjema C.H."/>
            <person name="Gilmore S.P."/>
            <person name="Henske J.K."/>
            <person name="Solomon K.V."/>
            <person name="De Groot R."/>
            <person name="Kuo A."/>
            <person name="Mondo S.J."/>
            <person name="Salamov A.A."/>
            <person name="Labutti K."/>
            <person name="Zhao Z."/>
            <person name="Chiniquy J."/>
            <person name="Barry K."/>
            <person name="Brewer H.M."/>
            <person name="Purvine S.O."/>
            <person name="Wright A.T."/>
            <person name="Boxma B."/>
            <person name="Van Alen T."/>
            <person name="Hackstein J.H."/>
            <person name="Baker S.E."/>
            <person name="Grigoriev I.V."/>
            <person name="O'Malley M.A."/>
        </authorList>
    </citation>
    <scope>NUCLEOTIDE SEQUENCE [LARGE SCALE GENOMIC DNA]</scope>
    <source>
        <strain evidence="16 17">G1</strain>
    </source>
</reference>
<evidence type="ECO:0000259" key="13">
    <source>
        <dbReference type="Pfam" id="PF00136"/>
    </source>
</evidence>
<dbReference type="InterPro" id="IPR006133">
    <property type="entry name" value="DNA-dir_DNA_pol_B_exonuc"/>
</dbReference>
<dbReference type="OrthoDB" id="6755010at2759"/>
<dbReference type="InterPro" id="IPR036397">
    <property type="entry name" value="RNaseH_sf"/>
</dbReference>
<dbReference type="GO" id="GO:0008270">
    <property type="term" value="F:zinc ion binding"/>
    <property type="evidence" value="ECO:0007669"/>
    <property type="project" value="UniProtKB-KW"/>
</dbReference>
<accession>A0A1Y2DRE8</accession>
<dbReference type="InterPro" id="IPR006172">
    <property type="entry name" value="DNA-dir_DNA_pol_B"/>
</dbReference>
<comment type="similarity">
    <text evidence="2 12">Belongs to the DNA polymerase type-B family.</text>
</comment>
<dbReference type="PANTHER" id="PTHR45861">
    <property type="entry name" value="DNA POLYMERASE ALPHA CATALYTIC SUBUNIT"/>
    <property type="match status" value="1"/>
</dbReference>
<dbReference type="EMBL" id="MCOG01000059">
    <property type="protein sequence ID" value="ORY61851.1"/>
    <property type="molecule type" value="Genomic_DNA"/>
</dbReference>
<gene>
    <name evidence="16" type="ORF">LY90DRAFT_408015</name>
</gene>
<dbReference type="GO" id="GO:0006272">
    <property type="term" value="P:leading strand elongation"/>
    <property type="evidence" value="ECO:0007669"/>
    <property type="project" value="TreeGrafter"/>
</dbReference>
<keyword evidence="6" id="KW-0479">Metal-binding</keyword>
<keyword evidence="3 12" id="KW-0808">Transferase</keyword>
<dbReference type="Proteomes" id="UP000193920">
    <property type="component" value="Unassembled WGS sequence"/>
</dbReference>
<comment type="caution">
    <text evidence="16">The sequence shown here is derived from an EMBL/GenBank/DDBJ whole genome shotgun (WGS) entry which is preliminary data.</text>
</comment>
<dbReference type="FunFam" id="3.30.70.2820:FF:000001">
    <property type="entry name" value="DNA polymerase"/>
    <property type="match status" value="1"/>
</dbReference>
<evidence type="ECO:0000256" key="11">
    <source>
        <dbReference type="ARBA" id="ARBA00023242"/>
    </source>
</evidence>
<dbReference type="Pfam" id="PF08996">
    <property type="entry name" value="zf-DNA_Pol"/>
    <property type="match status" value="1"/>
</dbReference>
<proteinExistence type="inferred from homology"/>
<name>A0A1Y2DRE8_9FUNG</name>
<dbReference type="Gene3D" id="1.10.3200.20">
    <property type="entry name" value="DNA Polymerase alpha, zinc finger"/>
    <property type="match status" value="1"/>
</dbReference>
<dbReference type="GO" id="GO:0003688">
    <property type="term" value="F:DNA replication origin binding"/>
    <property type="evidence" value="ECO:0007669"/>
    <property type="project" value="TreeGrafter"/>
</dbReference>
<dbReference type="Gene3D" id="3.90.1600.10">
    <property type="entry name" value="Palm domain of DNA polymerase"/>
    <property type="match status" value="1"/>
</dbReference>
<dbReference type="SUPFAM" id="SSF53098">
    <property type="entry name" value="Ribonuclease H-like"/>
    <property type="match status" value="1"/>
</dbReference>
<dbReference type="InterPro" id="IPR023211">
    <property type="entry name" value="DNA_pol_palm_dom_sf"/>
</dbReference>
<comment type="subcellular location">
    <subcellularLocation>
        <location evidence="1">Nucleus</location>
    </subcellularLocation>
</comment>
<evidence type="ECO:0000256" key="5">
    <source>
        <dbReference type="ARBA" id="ARBA00022705"/>
    </source>
</evidence>
<evidence type="ECO:0000256" key="2">
    <source>
        <dbReference type="ARBA" id="ARBA00005755"/>
    </source>
</evidence>
<dbReference type="PANTHER" id="PTHR45861:SF1">
    <property type="entry name" value="DNA POLYMERASE ALPHA CATALYTIC SUBUNIT"/>
    <property type="match status" value="1"/>
</dbReference>
<keyword evidence="10 12" id="KW-0238">DNA-binding</keyword>
<keyword evidence="17" id="KW-1185">Reference proteome</keyword>
<dbReference type="GO" id="GO:0003887">
    <property type="term" value="F:DNA-directed DNA polymerase activity"/>
    <property type="evidence" value="ECO:0007669"/>
    <property type="project" value="UniProtKB-KW"/>
</dbReference>
<evidence type="ECO:0000313" key="17">
    <source>
        <dbReference type="Proteomes" id="UP000193920"/>
    </source>
</evidence>
<dbReference type="SUPFAM" id="SSF56672">
    <property type="entry name" value="DNA/RNA polymerases"/>
    <property type="match status" value="1"/>
</dbReference>
<feature type="domain" description="DNA-directed DNA polymerase family B exonuclease" evidence="14">
    <location>
        <begin position="174"/>
        <end position="409"/>
    </location>
</feature>
<dbReference type="Gene3D" id="1.10.132.60">
    <property type="entry name" value="DNA polymerase family B, C-terminal domain"/>
    <property type="match status" value="1"/>
</dbReference>
<keyword evidence="11" id="KW-0539">Nucleus</keyword>
<evidence type="ECO:0000256" key="7">
    <source>
        <dbReference type="ARBA" id="ARBA00022771"/>
    </source>
</evidence>
<dbReference type="PRINTS" id="PR00106">
    <property type="entry name" value="DNAPOLB"/>
</dbReference>
<keyword evidence="7" id="KW-0863">Zinc-finger</keyword>
<dbReference type="GO" id="GO:0003682">
    <property type="term" value="F:chromatin binding"/>
    <property type="evidence" value="ECO:0007669"/>
    <property type="project" value="TreeGrafter"/>
</dbReference>
<dbReference type="InterPro" id="IPR038256">
    <property type="entry name" value="Pol_alpha_znc_sf"/>
</dbReference>
<evidence type="ECO:0000256" key="4">
    <source>
        <dbReference type="ARBA" id="ARBA00022695"/>
    </source>
</evidence>
<feature type="domain" description="Zinc finger DNA-directed DNA polymerase family B alpha" evidence="15">
    <location>
        <begin position="944"/>
        <end position="1113"/>
    </location>
</feature>
<dbReference type="GO" id="GO:0000166">
    <property type="term" value="F:nucleotide binding"/>
    <property type="evidence" value="ECO:0007669"/>
    <property type="project" value="InterPro"/>
</dbReference>
<evidence type="ECO:0000256" key="12">
    <source>
        <dbReference type="RuleBase" id="RU000442"/>
    </source>
</evidence>
<dbReference type="EC" id="2.7.7.7" evidence="12"/>
<protein>
    <recommendedName>
        <fullName evidence="12">DNA polymerase</fullName>
        <ecNumber evidence="12">2.7.7.7</ecNumber>
    </recommendedName>
</protein>
<dbReference type="InterPro" id="IPR015088">
    <property type="entry name" value="Znf_DNA-dir_DNA_pol_B_alpha"/>
</dbReference>
<dbReference type="Gene3D" id="3.30.420.10">
    <property type="entry name" value="Ribonuclease H-like superfamily/Ribonuclease H"/>
    <property type="match status" value="1"/>
</dbReference>
<dbReference type="InterPro" id="IPR042087">
    <property type="entry name" value="DNA_pol_B_thumb"/>
</dbReference>
<dbReference type="GO" id="GO:0003697">
    <property type="term" value="F:single-stranded DNA binding"/>
    <property type="evidence" value="ECO:0007669"/>
    <property type="project" value="TreeGrafter"/>
</dbReference>
<dbReference type="InterPro" id="IPR043502">
    <property type="entry name" value="DNA/RNA_pol_sf"/>
</dbReference>
<evidence type="ECO:0000313" key="16">
    <source>
        <dbReference type="EMBL" id="ORY61851.1"/>
    </source>
</evidence>
<evidence type="ECO:0000256" key="1">
    <source>
        <dbReference type="ARBA" id="ARBA00004123"/>
    </source>
</evidence>
<dbReference type="Gene3D" id="6.10.10.100">
    <property type="match status" value="1"/>
</dbReference>
<keyword evidence="5 12" id="KW-0235">DNA replication</keyword>
<dbReference type="Gene3D" id="1.10.287.690">
    <property type="entry name" value="Helix hairpin bin"/>
    <property type="match status" value="1"/>
</dbReference>
<dbReference type="InterPro" id="IPR045846">
    <property type="entry name" value="POLBc_alpha"/>
</dbReference>
<evidence type="ECO:0000256" key="6">
    <source>
        <dbReference type="ARBA" id="ARBA00022723"/>
    </source>
</evidence>
<dbReference type="GO" id="GO:0006273">
    <property type="term" value="P:lagging strand elongation"/>
    <property type="evidence" value="ECO:0007669"/>
    <property type="project" value="TreeGrafter"/>
</dbReference>
<evidence type="ECO:0000259" key="15">
    <source>
        <dbReference type="Pfam" id="PF08996"/>
    </source>
</evidence>
<organism evidence="16 17">
    <name type="scientific">Neocallimastix californiae</name>
    <dbReference type="NCBI Taxonomy" id="1754190"/>
    <lineage>
        <taxon>Eukaryota</taxon>
        <taxon>Fungi</taxon>
        <taxon>Fungi incertae sedis</taxon>
        <taxon>Chytridiomycota</taxon>
        <taxon>Chytridiomycota incertae sedis</taxon>
        <taxon>Neocallimastigomycetes</taxon>
        <taxon>Neocallimastigales</taxon>
        <taxon>Neocallimastigaceae</taxon>
        <taxon>Neocallimastix</taxon>
    </lineage>
</organism>
<dbReference type="Gene3D" id="3.30.70.2820">
    <property type="match status" value="1"/>
</dbReference>
<dbReference type="InterPro" id="IPR012337">
    <property type="entry name" value="RNaseH-like_sf"/>
</dbReference>